<dbReference type="Gene3D" id="3.40.50.2000">
    <property type="entry name" value="Glycogen Phosphorylase B"/>
    <property type="match status" value="2"/>
</dbReference>
<dbReference type="InterPro" id="IPR013234">
    <property type="entry name" value="PIGA_GPI_anchor_biosynthesis"/>
</dbReference>
<evidence type="ECO:0000256" key="4">
    <source>
        <dbReference type="ARBA" id="ARBA00022676"/>
    </source>
</evidence>
<dbReference type="FunFam" id="3.40.50.2000:FF:000026">
    <property type="entry name" value="Phosphatidylinositol N-acetylglucosaminyltransferase subunit A"/>
    <property type="match status" value="1"/>
</dbReference>
<evidence type="ECO:0000256" key="3">
    <source>
        <dbReference type="ARBA" id="ARBA00022502"/>
    </source>
</evidence>
<keyword evidence="5" id="KW-0808">Transferase</keyword>
<feature type="domain" description="Glycosyl transferase family 1" evidence="7">
    <location>
        <begin position="183"/>
        <end position="331"/>
    </location>
</feature>
<gene>
    <name evidence="9" type="primary">EOG090X0515</name>
</gene>
<evidence type="ECO:0000259" key="7">
    <source>
        <dbReference type="Pfam" id="PF00534"/>
    </source>
</evidence>
<organism evidence="9">
    <name type="scientific">Eubosmina coregoni</name>
    <dbReference type="NCBI Taxonomy" id="186181"/>
    <lineage>
        <taxon>Eukaryota</taxon>
        <taxon>Metazoa</taxon>
        <taxon>Ecdysozoa</taxon>
        <taxon>Arthropoda</taxon>
        <taxon>Crustacea</taxon>
        <taxon>Branchiopoda</taxon>
        <taxon>Diplostraca</taxon>
        <taxon>Cladocera</taxon>
        <taxon>Anomopoda</taxon>
        <taxon>Bosminidae</taxon>
        <taxon>Eubosmina</taxon>
    </lineage>
</organism>
<dbReference type="EMBL" id="LR000147">
    <property type="protein sequence ID" value="SVE69766.1"/>
    <property type="molecule type" value="mRNA"/>
</dbReference>
<evidence type="ECO:0000256" key="6">
    <source>
        <dbReference type="ARBA" id="ARBA00032160"/>
    </source>
</evidence>
<dbReference type="InterPro" id="IPR004000">
    <property type="entry name" value="Actin"/>
</dbReference>
<dbReference type="InterPro" id="IPR043129">
    <property type="entry name" value="ATPase_NBD"/>
</dbReference>
<dbReference type="SUPFAM" id="SSF53756">
    <property type="entry name" value="UDP-Glycosyltransferase/glycogen phosphorylase"/>
    <property type="match status" value="1"/>
</dbReference>
<dbReference type="Pfam" id="PF00022">
    <property type="entry name" value="Actin"/>
    <property type="match status" value="1"/>
</dbReference>
<dbReference type="UniPathway" id="UPA00196"/>
<comment type="pathway">
    <text evidence="1">Glycolipid biosynthesis; glycosylphosphatidylinositol-anchor biosynthesis.</text>
</comment>
<keyword evidence="3" id="KW-0337">GPI-anchor biosynthesis</keyword>
<sequence length="436" mass="47744">MISDFFYPNLGGVESHIFTLSQCLIKLGHKVVVITHSYGKRVGIRYMTNGLKVYYLPVKTFHEQVVLPTLIASLPIIRNILIRECIQIVHGHSAFSSLAHEGLVIAKLLGIKTVFTDHSLNGFADLSSIMTNKILEITLAGCNHCICVSHTGKENTVLRARVPANQVSVIPNATDCSLFTPDPSKRDESKITIVALSRLAYRKGLDLLAAVIPIICKKYSQVNFLIGGDGPKRLVLEQLRETECLHDRVSLLGRLEQSQVHGTLLQGHIFINTSLTEAFCMAIVEAASCGLQVVSTKVGGVPEVLPPEMIWLAEPNVNAIVLALDKAIDCHLKGTGLSPLARHEFIQRTYNWTNIANRTELVYDNVHQQPPLTTGQLLRNFSVNAHPQTQSINMCDDDVAALVVDNGSGMCKAGFAGDDAPRAVFPSIVGRPRHQV</sequence>
<dbReference type="AlphaFoldDB" id="A0A4Y7LNH2"/>
<dbReference type="Pfam" id="PF00534">
    <property type="entry name" value="Glycos_transf_1"/>
    <property type="match status" value="1"/>
</dbReference>
<dbReference type="GO" id="GO:0000506">
    <property type="term" value="C:glycosylphosphatidylinositol-N-acetylglucosaminyltransferase (GPI-GnT) complex"/>
    <property type="evidence" value="ECO:0007669"/>
    <property type="project" value="InterPro"/>
</dbReference>
<dbReference type="SUPFAM" id="SSF53067">
    <property type="entry name" value="Actin-like ATPase domain"/>
    <property type="match status" value="1"/>
</dbReference>
<evidence type="ECO:0000256" key="5">
    <source>
        <dbReference type="ARBA" id="ARBA00022679"/>
    </source>
</evidence>
<evidence type="ECO:0000256" key="1">
    <source>
        <dbReference type="ARBA" id="ARBA00004687"/>
    </source>
</evidence>
<dbReference type="EC" id="2.4.1.198" evidence="2"/>
<accession>A0A4Y7LNH2</accession>
<dbReference type="PANTHER" id="PTHR45871:SF1">
    <property type="entry name" value="PHOSPHATIDYLINOSITOL N-ACETYLGLUCOSAMINYLTRANSFERASE SUBUNIT A"/>
    <property type="match status" value="1"/>
</dbReference>
<evidence type="ECO:0000259" key="8">
    <source>
        <dbReference type="Pfam" id="PF08288"/>
    </source>
</evidence>
<evidence type="ECO:0000256" key="2">
    <source>
        <dbReference type="ARBA" id="ARBA00012420"/>
    </source>
</evidence>
<reference evidence="9" key="1">
    <citation type="submission" date="2018-08" db="EMBL/GenBank/DDBJ databases">
        <authorList>
            <person name="Cornetti L."/>
        </authorList>
    </citation>
    <scope>NUCLEOTIDE SEQUENCE</scope>
    <source>
        <strain evidence="9">FI-BAL1-1</strain>
    </source>
</reference>
<proteinExistence type="evidence at transcript level"/>
<dbReference type="PANTHER" id="PTHR45871">
    <property type="entry name" value="N-ACETYLGLUCOSAMINYL-PHOSPHATIDYLINOSITOL BIOSYNTHETIC PROTEIN"/>
    <property type="match status" value="1"/>
</dbReference>
<evidence type="ECO:0000313" key="9">
    <source>
        <dbReference type="EMBL" id="SVE69766.1"/>
    </source>
</evidence>
<dbReference type="InterPro" id="IPR001296">
    <property type="entry name" value="Glyco_trans_1"/>
</dbReference>
<keyword evidence="4" id="KW-0328">Glycosyltransferase</keyword>
<dbReference type="InterPro" id="IPR039507">
    <property type="entry name" value="PIG-A/GPI3"/>
</dbReference>
<dbReference type="Gene3D" id="3.30.420.40">
    <property type="match status" value="1"/>
</dbReference>
<protein>
    <recommendedName>
        <fullName evidence="2">phosphatidylinositol N-acetylglucosaminyltransferase</fullName>
        <ecNumber evidence="2">2.4.1.198</ecNumber>
    </recommendedName>
    <alternativeName>
        <fullName evidence="6">GlcNAc-PI synthesis protein</fullName>
    </alternativeName>
</protein>
<feature type="domain" description="PIGA GPI anchor biosynthesis" evidence="8">
    <location>
        <begin position="36"/>
        <end position="125"/>
    </location>
</feature>
<dbReference type="CDD" id="cd03796">
    <property type="entry name" value="GT4_PIG-A-like"/>
    <property type="match status" value="1"/>
</dbReference>
<dbReference type="GO" id="GO:0006506">
    <property type="term" value="P:GPI anchor biosynthetic process"/>
    <property type="evidence" value="ECO:0007669"/>
    <property type="project" value="UniProtKB-UniPathway"/>
</dbReference>
<dbReference type="GO" id="GO:0017176">
    <property type="term" value="F:phosphatidylinositol N-acetylglucosaminyltransferase activity"/>
    <property type="evidence" value="ECO:0007669"/>
    <property type="project" value="UniProtKB-EC"/>
</dbReference>
<dbReference type="Pfam" id="PF08288">
    <property type="entry name" value="PIGA"/>
    <property type="match status" value="1"/>
</dbReference>
<name>A0A4Y7LNH2_9CRUS</name>